<dbReference type="EMBL" id="MAJU01000011">
    <property type="protein sequence ID" value="OCH20868.1"/>
    <property type="molecule type" value="Genomic_DNA"/>
</dbReference>
<proteinExistence type="predicted"/>
<dbReference type="AlphaFoldDB" id="A0A1B9NYI5"/>
<sequence length="137" mass="14828">MKTSTLIGLVAFSTSISAFANAIVFPDSENNARTKTEIVFPKDKTPVPLVGGYQIENGILTSRTYNCGINISDLDIEAKLQWNGATPQLLIVGEYPSSMCRAGFTGPLSVDLAEFIHRIPAHVLDRLVVANHSPLDL</sequence>
<accession>A0A1B9NYI5</accession>
<keyword evidence="1" id="KW-0732">Signal</keyword>
<protein>
    <submittedName>
        <fullName evidence="2">Uncharacterized protein</fullName>
    </submittedName>
</protein>
<organism evidence="2 3">
    <name type="scientific">Aliivibrio logei</name>
    <name type="common">Vibrio logei</name>
    <dbReference type="NCBI Taxonomy" id="688"/>
    <lineage>
        <taxon>Bacteria</taxon>
        <taxon>Pseudomonadati</taxon>
        <taxon>Pseudomonadota</taxon>
        <taxon>Gammaproteobacteria</taxon>
        <taxon>Vibrionales</taxon>
        <taxon>Vibrionaceae</taxon>
        <taxon>Aliivibrio</taxon>
    </lineage>
</organism>
<reference evidence="2 3" key="1">
    <citation type="submission" date="2016-06" db="EMBL/GenBank/DDBJ databases">
        <authorList>
            <person name="Kjaerup R.B."/>
            <person name="Dalgaard T.S."/>
            <person name="Juul-Madsen H.R."/>
        </authorList>
    </citation>
    <scope>NUCLEOTIDE SEQUENCE [LARGE SCALE GENOMIC DNA]</scope>
    <source>
        <strain evidence="2 3">1S159</strain>
    </source>
</reference>
<evidence type="ECO:0000256" key="1">
    <source>
        <dbReference type="SAM" id="SignalP"/>
    </source>
</evidence>
<comment type="caution">
    <text evidence="2">The sequence shown here is derived from an EMBL/GenBank/DDBJ whole genome shotgun (WGS) entry which is preliminary data.</text>
</comment>
<evidence type="ECO:0000313" key="3">
    <source>
        <dbReference type="Proteomes" id="UP000093523"/>
    </source>
</evidence>
<feature type="chain" id="PRO_5008632392" evidence="1">
    <location>
        <begin position="21"/>
        <end position="137"/>
    </location>
</feature>
<dbReference type="RefSeq" id="WP_017023053.1">
    <property type="nucleotide sequence ID" value="NZ_CAWMPN010000011.1"/>
</dbReference>
<dbReference type="Proteomes" id="UP000093523">
    <property type="component" value="Unassembled WGS sequence"/>
</dbReference>
<evidence type="ECO:0000313" key="2">
    <source>
        <dbReference type="EMBL" id="OCH20868.1"/>
    </source>
</evidence>
<name>A0A1B9NYI5_ALILO</name>
<dbReference type="STRING" id="688.A6E04_13875"/>
<dbReference type="OrthoDB" id="5876749at2"/>
<feature type="signal peptide" evidence="1">
    <location>
        <begin position="1"/>
        <end position="20"/>
    </location>
</feature>
<gene>
    <name evidence="2" type="ORF">A6E04_13875</name>
</gene>